<feature type="coiled-coil region" evidence="1">
    <location>
        <begin position="320"/>
        <end position="347"/>
    </location>
</feature>
<dbReference type="KEGG" id="blac:94350216"/>
<proteinExistence type="predicted"/>
<keyword evidence="1" id="KW-0175">Coiled coil</keyword>
<dbReference type="PROSITE" id="PS50222">
    <property type="entry name" value="EF_HAND_2"/>
    <property type="match status" value="1"/>
</dbReference>
<dbReference type="InterPro" id="IPR002048">
    <property type="entry name" value="EF_hand_dom"/>
</dbReference>
<protein>
    <recommendedName>
        <fullName evidence="3">EF-hand domain-containing protein</fullName>
    </recommendedName>
</protein>
<dbReference type="Gene3D" id="1.10.238.10">
    <property type="entry name" value="EF-hand"/>
    <property type="match status" value="1"/>
</dbReference>
<sequence length="456" mass="52710">MSRGNFGGEETAKERDEGMSWTDLQTKCKSKLKDQKSVSQRKDDRAVAPRRFYFGSAVLLPTNYDPDAIQLFRRYNQSRSGVLTKLAFFQLLKDYAESFSSTKVLHKSVPLLSIMSCNSIPFGSDRNLEFEAGQLFEQYDKDHSGALTLEMFHDFFLDFKPDLQVLVEDSAFRALALPATTTLAPVIEPGLDKEFLSAPAVFQDIKCSEKALFIPKVNKARYQAALRKLRELCQQELFNQRKVLVERMKGMREEMTHLQQCKSSRLAKGRSQKSPLLNLSVAHSDIASKNKASQLYEAMDDDLIRMDELIKYVRNYLNKVNVSQQEMRKFLEQADGIEEEAKRLAMKDYEDVLTHVFKEKDRPLDATPSIASIQLESLLLLQRQDFESLLRVKDHMIYQLLQERLTMRRERAAIKDSLRSLSDVSTEQMKKWARLTNDMQSEIQQLQTQLRFHTCN</sequence>
<evidence type="ECO:0000256" key="2">
    <source>
        <dbReference type="SAM" id="MobiDB-lite"/>
    </source>
</evidence>
<gene>
    <name evidence="4" type="ORF">CCR75_006475</name>
</gene>
<dbReference type="RefSeq" id="XP_067816067.1">
    <property type="nucleotide sequence ID" value="XM_067964545.1"/>
</dbReference>
<keyword evidence="5" id="KW-1185">Reference proteome</keyword>
<dbReference type="GO" id="GO:0005509">
    <property type="term" value="F:calcium ion binding"/>
    <property type="evidence" value="ECO:0007669"/>
    <property type="project" value="InterPro"/>
</dbReference>
<evidence type="ECO:0000259" key="3">
    <source>
        <dbReference type="PROSITE" id="PS50222"/>
    </source>
</evidence>
<comment type="caution">
    <text evidence="4">The sequence shown here is derived from an EMBL/GenBank/DDBJ whole genome shotgun (WGS) entry which is preliminary data.</text>
</comment>
<dbReference type="OrthoDB" id="186625at2759"/>
<reference evidence="4 5" key="1">
    <citation type="journal article" date="2021" name="Genome Biol.">
        <title>AFLAP: assembly-free linkage analysis pipeline using k-mers from genome sequencing data.</title>
        <authorList>
            <person name="Fletcher K."/>
            <person name="Zhang L."/>
            <person name="Gil J."/>
            <person name="Han R."/>
            <person name="Cavanaugh K."/>
            <person name="Michelmore R."/>
        </authorList>
    </citation>
    <scope>NUCLEOTIDE SEQUENCE [LARGE SCALE GENOMIC DNA]</scope>
    <source>
        <strain evidence="4 5">SF5</strain>
    </source>
</reference>
<evidence type="ECO:0000256" key="1">
    <source>
        <dbReference type="SAM" id="Coils"/>
    </source>
</evidence>
<dbReference type="EMBL" id="SHOA02000017">
    <property type="protein sequence ID" value="TDH66568.1"/>
    <property type="molecule type" value="Genomic_DNA"/>
</dbReference>
<feature type="domain" description="EF-hand" evidence="3">
    <location>
        <begin position="127"/>
        <end position="162"/>
    </location>
</feature>
<feature type="region of interest" description="Disordered" evidence="2">
    <location>
        <begin position="1"/>
        <end position="43"/>
    </location>
</feature>
<dbReference type="GeneID" id="94350216"/>
<evidence type="ECO:0000313" key="4">
    <source>
        <dbReference type="EMBL" id="TDH66568.1"/>
    </source>
</evidence>
<dbReference type="AlphaFoldDB" id="A0A976IC06"/>
<accession>A0A976IC06</accession>
<dbReference type="SUPFAM" id="SSF47473">
    <property type="entry name" value="EF-hand"/>
    <property type="match status" value="1"/>
</dbReference>
<dbReference type="Proteomes" id="UP000294530">
    <property type="component" value="Unassembled WGS sequence"/>
</dbReference>
<dbReference type="InterPro" id="IPR011992">
    <property type="entry name" value="EF-hand-dom_pair"/>
</dbReference>
<evidence type="ECO:0000313" key="5">
    <source>
        <dbReference type="Proteomes" id="UP000294530"/>
    </source>
</evidence>
<organism evidence="4 5">
    <name type="scientific">Bremia lactucae</name>
    <name type="common">Lettuce downy mildew</name>
    <dbReference type="NCBI Taxonomy" id="4779"/>
    <lineage>
        <taxon>Eukaryota</taxon>
        <taxon>Sar</taxon>
        <taxon>Stramenopiles</taxon>
        <taxon>Oomycota</taxon>
        <taxon>Peronosporomycetes</taxon>
        <taxon>Peronosporales</taxon>
        <taxon>Peronosporaceae</taxon>
        <taxon>Bremia</taxon>
    </lineage>
</organism>
<feature type="compositionally biased region" description="Basic and acidic residues" evidence="2">
    <location>
        <begin position="31"/>
        <end position="43"/>
    </location>
</feature>
<name>A0A976IC06_BRELC</name>